<name>A0ABD3IE51_9MARC</name>
<gene>
    <name evidence="1" type="ORF">R1sor_019039</name>
</gene>
<dbReference type="EMBL" id="JBJQOH010000001">
    <property type="protein sequence ID" value="KAL3701017.1"/>
    <property type="molecule type" value="Genomic_DNA"/>
</dbReference>
<accession>A0ABD3IE51</accession>
<protein>
    <submittedName>
        <fullName evidence="1">Uncharacterized protein</fullName>
    </submittedName>
</protein>
<keyword evidence="2" id="KW-1185">Reference proteome</keyword>
<comment type="caution">
    <text evidence="1">The sequence shown here is derived from an EMBL/GenBank/DDBJ whole genome shotgun (WGS) entry which is preliminary data.</text>
</comment>
<dbReference type="Proteomes" id="UP001633002">
    <property type="component" value="Unassembled WGS sequence"/>
</dbReference>
<proteinExistence type="predicted"/>
<evidence type="ECO:0000313" key="2">
    <source>
        <dbReference type="Proteomes" id="UP001633002"/>
    </source>
</evidence>
<reference evidence="1 2" key="1">
    <citation type="submission" date="2024-09" db="EMBL/GenBank/DDBJ databases">
        <title>Chromosome-scale assembly of Riccia sorocarpa.</title>
        <authorList>
            <person name="Paukszto L."/>
        </authorList>
    </citation>
    <scope>NUCLEOTIDE SEQUENCE [LARGE SCALE GENOMIC DNA]</scope>
    <source>
        <strain evidence="1">LP-2024</strain>
        <tissue evidence="1">Aerial parts of the thallus</tissue>
    </source>
</reference>
<dbReference type="AlphaFoldDB" id="A0ABD3IE51"/>
<evidence type="ECO:0000313" key="1">
    <source>
        <dbReference type="EMBL" id="KAL3701017.1"/>
    </source>
</evidence>
<sequence length="298" mass="33909">MDVSITIGQVGSDVAVDIFNKVTLYIEKEAAMGLIAFDAETPTPSGGVICIKFVKTQGLHTVTGLIGYCLKDEDKQHFCLYFKNVSEKQMDDGRKRHIRFGVSGYKNRLELTPQNVLGRALQYRRYRSKNPVTISFRMCIREMVRLGQYMAGLKWLLSPSVLKVRAERLWMAAVQPETVSMADIDHMFFNFEQTDRYFKTLGAAATEQASTQPIPKRYTVHKPPELSEKDVESSAWTEPHPKDFIEVDLKTLDPNEMQRLLRAGYGLTSRTVVPEREAGSAETERVQMNPAEEFINFL</sequence>
<organism evidence="1 2">
    <name type="scientific">Riccia sorocarpa</name>
    <dbReference type="NCBI Taxonomy" id="122646"/>
    <lineage>
        <taxon>Eukaryota</taxon>
        <taxon>Viridiplantae</taxon>
        <taxon>Streptophyta</taxon>
        <taxon>Embryophyta</taxon>
        <taxon>Marchantiophyta</taxon>
        <taxon>Marchantiopsida</taxon>
        <taxon>Marchantiidae</taxon>
        <taxon>Marchantiales</taxon>
        <taxon>Ricciaceae</taxon>
        <taxon>Riccia</taxon>
    </lineage>
</organism>